<feature type="chain" id="PRO_5027012298" evidence="5">
    <location>
        <begin position="18"/>
        <end position="154"/>
    </location>
</feature>
<evidence type="ECO:0000313" key="8">
    <source>
        <dbReference type="Proteomes" id="UP000504844"/>
    </source>
</evidence>
<evidence type="ECO:0000256" key="2">
    <source>
        <dbReference type="ARBA" id="ARBA00022748"/>
    </source>
</evidence>
<keyword evidence="4" id="KW-0676">Redox-active center</keyword>
<dbReference type="AlphaFoldDB" id="A0A6M8SNI7"/>
<reference evidence="7 8" key="1">
    <citation type="submission" date="2020-05" db="EMBL/GenBank/DDBJ databases">
        <title>Complete genome sequence of Deefgea sp. D17.</title>
        <authorList>
            <person name="Bae J.-W."/>
            <person name="Han J.E."/>
        </authorList>
    </citation>
    <scope>NUCLEOTIDE SEQUENCE [LARGE SCALE GENOMIC DNA]</scope>
    <source>
        <strain evidence="7 8">D17</strain>
    </source>
</reference>
<dbReference type="InterPro" id="IPR050553">
    <property type="entry name" value="Thioredoxin_ResA/DsbE_sf"/>
</dbReference>
<evidence type="ECO:0000256" key="5">
    <source>
        <dbReference type="SAM" id="SignalP"/>
    </source>
</evidence>
<comment type="subcellular location">
    <subcellularLocation>
        <location evidence="1">Cell envelope</location>
    </subcellularLocation>
</comment>
<evidence type="ECO:0000256" key="4">
    <source>
        <dbReference type="ARBA" id="ARBA00023284"/>
    </source>
</evidence>
<keyword evidence="8" id="KW-1185">Reference proteome</keyword>
<dbReference type="SUPFAM" id="SSF52833">
    <property type="entry name" value="Thioredoxin-like"/>
    <property type="match status" value="1"/>
</dbReference>
<organism evidence="7 8">
    <name type="scientific">Deefgea piscis</name>
    <dbReference type="NCBI Taxonomy" id="2739061"/>
    <lineage>
        <taxon>Bacteria</taxon>
        <taxon>Pseudomonadati</taxon>
        <taxon>Pseudomonadota</taxon>
        <taxon>Betaproteobacteria</taxon>
        <taxon>Neisseriales</taxon>
        <taxon>Chitinibacteraceae</taxon>
        <taxon>Deefgea</taxon>
    </lineage>
</organism>
<dbReference type="PROSITE" id="PS00194">
    <property type="entry name" value="THIOREDOXIN_1"/>
    <property type="match status" value="1"/>
</dbReference>
<protein>
    <submittedName>
        <fullName evidence="7">TlpA family protein disulfide reductase</fullName>
    </submittedName>
</protein>
<dbReference type="InterPro" id="IPR013766">
    <property type="entry name" value="Thioredoxin_domain"/>
</dbReference>
<accession>A0A6M8SNI7</accession>
<name>A0A6M8SNI7_9NEIS</name>
<evidence type="ECO:0000256" key="1">
    <source>
        <dbReference type="ARBA" id="ARBA00004196"/>
    </source>
</evidence>
<evidence type="ECO:0000259" key="6">
    <source>
        <dbReference type="PROSITE" id="PS51352"/>
    </source>
</evidence>
<dbReference type="GO" id="GO:0017004">
    <property type="term" value="P:cytochrome complex assembly"/>
    <property type="evidence" value="ECO:0007669"/>
    <property type="project" value="UniProtKB-KW"/>
</dbReference>
<dbReference type="RefSeq" id="WP_173533257.1">
    <property type="nucleotide sequence ID" value="NZ_CP054143.1"/>
</dbReference>
<gene>
    <name evidence="7" type="ORF">HQN60_08590</name>
</gene>
<dbReference type="GO" id="GO:0030313">
    <property type="term" value="C:cell envelope"/>
    <property type="evidence" value="ECO:0007669"/>
    <property type="project" value="UniProtKB-SubCell"/>
</dbReference>
<dbReference type="Gene3D" id="3.40.30.10">
    <property type="entry name" value="Glutaredoxin"/>
    <property type="match status" value="1"/>
</dbReference>
<dbReference type="CDD" id="cd02966">
    <property type="entry name" value="TlpA_like_family"/>
    <property type="match status" value="1"/>
</dbReference>
<dbReference type="KEGG" id="dee:HQN60_08590"/>
<evidence type="ECO:0000256" key="3">
    <source>
        <dbReference type="ARBA" id="ARBA00023157"/>
    </source>
</evidence>
<dbReference type="InterPro" id="IPR013740">
    <property type="entry name" value="Redoxin"/>
</dbReference>
<dbReference type="Proteomes" id="UP000504844">
    <property type="component" value="Chromosome"/>
</dbReference>
<dbReference type="PROSITE" id="PS51352">
    <property type="entry name" value="THIOREDOXIN_2"/>
    <property type="match status" value="1"/>
</dbReference>
<sequence>MKKWFLALFLLHASCFAANDLAGTLPDLTGKPQSLSQWRGKPVVINYWATWCGPCRQEMPELIELQAKYAGKVQFIGIAIDDAAAVSAFIKPLKVNYPMLIGGNTAMEMMRAQGNLHGGLPFTVIFDAKGQKIAVELGRIKKDRLDRALNLLSQ</sequence>
<dbReference type="PANTHER" id="PTHR42852">
    <property type="entry name" value="THIOL:DISULFIDE INTERCHANGE PROTEIN DSBE"/>
    <property type="match status" value="1"/>
</dbReference>
<feature type="signal peptide" evidence="5">
    <location>
        <begin position="1"/>
        <end position="17"/>
    </location>
</feature>
<proteinExistence type="predicted"/>
<dbReference type="Pfam" id="PF08534">
    <property type="entry name" value="Redoxin"/>
    <property type="match status" value="1"/>
</dbReference>
<dbReference type="InterPro" id="IPR017937">
    <property type="entry name" value="Thioredoxin_CS"/>
</dbReference>
<keyword evidence="3" id="KW-1015">Disulfide bond</keyword>
<dbReference type="InterPro" id="IPR036249">
    <property type="entry name" value="Thioredoxin-like_sf"/>
</dbReference>
<dbReference type="GO" id="GO:0015036">
    <property type="term" value="F:disulfide oxidoreductase activity"/>
    <property type="evidence" value="ECO:0007669"/>
    <property type="project" value="UniProtKB-ARBA"/>
</dbReference>
<dbReference type="PANTHER" id="PTHR42852:SF6">
    <property type="entry name" value="THIOL:DISULFIDE INTERCHANGE PROTEIN DSBE"/>
    <property type="match status" value="1"/>
</dbReference>
<evidence type="ECO:0000313" key="7">
    <source>
        <dbReference type="EMBL" id="QKJ66753.1"/>
    </source>
</evidence>
<keyword evidence="2" id="KW-0201">Cytochrome c-type biogenesis</keyword>
<dbReference type="EMBL" id="CP054143">
    <property type="protein sequence ID" value="QKJ66753.1"/>
    <property type="molecule type" value="Genomic_DNA"/>
</dbReference>
<feature type="domain" description="Thioredoxin" evidence="6">
    <location>
        <begin position="7"/>
        <end position="154"/>
    </location>
</feature>
<keyword evidence="5" id="KW-0732">Signal</keyword>